<keyword evidence="3" id="KW-1185">Reference proteome</keyword>
<evidence type="ECO:0000256" key="1">
    <source>
        <dbReference type="SAM" id="MobiDB-lite"/>
    </source>
</evidence>
<reference evidence="2" key="1">
    <citation type="journal article" date="2020" name="Stud. Mycol.">
        <title>101 Dothideomycetes genomes: a test case for predicting lifestyles and emergence of pathogens.</title>
        <authorList>
            <person name="Haridas S."/>
            <person name="Albert R."/>
            <person name="Binder M."/>
            <person name="Bloem J."/>
            <person name="Labutti K."/>
            <person name="Salamov A."/>
            <person name="Andreopoulos B."/>
            <person name="Baker S."/>
            <person name="Barry K."/>
            <person name="Bills G."/>
            <person name="Bluhm B."/>
            <person name="Cannon C."/>
            <person name="Castanera R."/>
            <person name="Culley D."/>
            <person name="Daum C."/>
            <person name="Ezra D."/>
            <person name="Gonzalez J."/>
            <person name="Henrissat B."/>
            <person name="Kuo A."/>
            <person name="Liang C."/>
            <person name="Lipzen A."/>
            <person name="Lutzoni F."/>
            <person name="Magnuson J."/>
            <person name="Mondo S."/>
            <person name="Nolan M."/>
            <person name="Ohm R."/>
            <person name="Pangilinan J."/>
            <person name="Park H.-J."/>
            <person name="Ramirez L."/>
            <person name="Alfaro M."/>
            <person name="Sun H."/>
            <person name="Tritt A."/>
            <person name="Yoshinaga Y."/>
            <person name="Zwiers L.-H."/>
            <person name="Turgeon B."/>
            <person name="Goodwin S."/>
            <person name="Spatafora J."/>
            <person name="Crous P."/>
            <person name="Grigoriev I."/>
        </authorList>
    </citation>
    <scope>NUCLEOTIDE SEQUENCE</scope>
    <source>
        <strain evidence="2">CBS 116005</strain>
    </source>
</reference>
<dbReference type="PANTHER" id="PTHR40636">
    <property type="entry name" value="CSBD-LIKE DOMAIN-CONTAINING PROTEIN"/>
    <property type="match status" value="1"/>
</dbReference>
<feature type="compositionally biased region" description="Polar residues" evidence="1">
    <location>
        <begin position="22"/>
        <end position="34"/>
    </location>
</feature>
<organism evidence="2 3">
    <name type="scientific">Teratosphaeria nubilosa</name>
    <dbReference type="NCBI Taxonomy" id="161662"/>
    <lineage>
        <taxon>Eukaryota</taxon>
        <taxon>Fungi</taxon>
        <taxon>Dikarya</taxon>
        <taxon>Ascomycota</taxon>
        <taxon>Pezizomycotina</taxon>
        <taxon>Dothideomycetes</taxon>
        <taxon>Dothideomycetidae</taxon>
        <taxon>Mycosphaerellales</taxon>
        <taxon>Teratosphaeriaceae</taxon>
        <taxon>Teratosphaeria</taxon>
    </lineage>
</organism>
<dbReference type="EMBL" id="ML995889">
    <property type="protein sequence ID" value="KAF2765554.1"/>
    <property type="molecule type" value="Genomic_DNA"/>
</dbReference>
<proteinExistence type="predicted"/>
<feature type="compositionally biased region" description="Basic and acidic residues" evidence="1">
    <location>
        <begin position="1"/>
        <end position="21"/>
    </location>
</feature>
<protein>
    <submittedName>
        <fullName evidence="2">Uncharacterized protein</fullName>
    </submittedName>
</protein>
<sequence length="114" mass="11333">MKDLRDEAEKVRSDINRELNKADTSSSMPGNNNSGVTGAVTTVTGTVGAALGGVSRTVGGVVGATGRGVGDTVNSTTGTKVVGDGVRSLTEGVEGAAVSVAKGVEEGSQGRRVW</sequence>
<dbReference type="AlphaFoldDB" id="A0A6G1KZZ1"/>
<feature type="region of interest" description="Disordered" evidence="1">
    <location>
        <begin position="1"/>
        <end position="38"/>
    </location>
</feature>
<dbReference type="OrthoDB" id="3941586at2759"/>
<dbReference type="Proteomes" id="UP000799436">
    <property type="component" value="Unassembled WGS sequence"/>
</dbReference>
<name>A0A6G1KZZ1_9PEZI</name>
<dbReference type="PANTHER" id="PTHR40636:SF1">
    <property type="entry name" value="CSBD-LIKE DOMAIN-CONTAINING PROTEIN"/>
    <property type="match status" value="1"/>
</dbReference>
<gene>
    <name evidence="2" type="ORF">EJ03DRAFT_354774</name>
</gene>
<evidence type="ECO:0000313" key="3">
    <source>
        <dbReference type="Proteomes" id="UP000799436"/>
    </source>
</evidence>
<evidence type="ECO:0000313" key="2">
    <source>
        <dbReference type="EMBL" id="KAF2765554.1"/>
    </source>
</evidence>
<accession>A0A6G1KZZ1</accession>